<gene>
    <name evidence="2" type="ORF">NE646_11185</name>
</gene>
<comment type="caution">
    <text evidence="2">The sequence shown here is derived from an EMBL/GenBank/DDBJ whole genome shotgun (WGS) entry which is preliminary data.</text>
</comment>
<dbReference type="RefSeq" id="WP_256136536.1">
    <property type="nucleotide sequence ID" value="NZ_JANGAB010000006.1"/>
</dbReference>
<protein>
    <submittedName>
        <fullName evidence="2">DUF4180 domain-containing protein</fullName>
    </submittedName>
</protein>
<organism evidence="2 3">
    <name type="scientific">Bittarella massiliensis</name>
    <name type="common">ex Durand et al. 2017</name>
    <dbReference type="NCBI Taxonomy" id="1720313"/>
    <lineage>
        <taxon>Bacteria</taxon>
        <taxon>Bacillati</taxon>
        <taxon>Bacillota</taxon>
        <taxon>Clostridia</taxon>
        <taxon>Eubacteriales</taxon>
        <taxon>Oscillospiraceae</taxon>
        <taxon>Bittarella (ex Durand et al. 2017)</taxon>
    </lineage>
</organism>
<evidence type="ECO:0000313" key="2">
    <source>
        <dbReference type="EMBL" id="MCQ4950226.1"/>
    </source>
</evidence>
<dbReference type="Pfam" id="PF13788">
    <property type="entry name" value="DUF4180"/>
    <property type="match status" value="1"/>
</dbReference>
<dbReference type="InterPro" id="IPR025438">
    <property type="entry name" value="DUF4180"/>
</dbReference>
<name>A0AAW5KBB3_9FIRM</name>
<proteinExistence type="predicted"/>
<accession>A0AAW5KBB3</accession>
<evidence type="ECO:0000259" key="1">
    <source>
        <dbReference type="Pfam" id="PF13788"/>
    </source>
</evidence>
<dbReference type="Proteomes" id="UP001205063">
    <property type="component" value="Unassembled WGS sequence"/>
</dbReference>
<feature type="non-terminal residue" evidence="2">
    <location>
        <position position="169"/>
    </location>
</feature>
<sequence>MEKFVQYRVQVAIWGDHSGGAGKALRDFMRESNRGRAAFFADSGEGAPVQTGIAHLGEIERLSLPKQKSHPSGWLFCDWEGLSGRHPFSLVFQALERGPANGLRLLGGIGLAKALLWHLLRKPAAALSLVFQALERGPANGLRLLGGIGLAKALLWHLLRKPAAALSLV</sequence>
<evidence type="ECO:0000313" key="3">
    <source>
        <dbReference type="Proteomes" id="UP001205063"/>
    </source>
</evidence>
<dbReference type="AlphaFoldDB" id="A0AAW5KBB3"/>
<reference evidence="2" key="1">
    <citation type="submission" date="2022-06" db="EMBL/GenBank/DDBJ databases">
        <title>Isolation of gut microbiota from human fecal samples.</title>
        <authorList>
            <person name="Pamer E.G."/>
            <person name="Barat B."/>
            <person name="Waligurski E."/>
            <person name="Medina S."/>
            <person name="Paddock L."/>
            <person name="Mostad J."/>
        </authorList>
    </citation>
    <scope>NUCLEOTIDE SEQUENCE</scope>
    <source>
        <strain evidence="2">DFI.7.96</strain>
    </source>
</reference>
<dbReference type="EMBL" id="JANGAB010000006">
    <property type="protein sequence ID" value="MCQ4950226.1"/>
    <property type="molecule type" value="Genomic_DNA"/>
</dbReference>
<feature type="domain" description="DUF4180" evidence="1">
    <location>
        <begin position="2"/>
        <end position="45"/>
    </location>
</feature>